<dbReference type="InterPro" id="IPR027417">
    <property type="entry name" value="P-loop_NTPase"/>
</dbReference>
<dbReference type="PANTHER" id="PTHR32046:SF11">
    <property type="entry name" value="IMMUNE-ASSOCIATED NUCLEOTIDE-BINDING PROTEIN 10-LIKE"/>
    <property type="match status" value="1"/>
</dbReference>
<proteinExistence type="predicted"/>
<keyword evidence="2" id="KW-0378">Hydrolase</keyword>
<comment type="caution">
    <text evidence="2">The sequence shown here is derived from an EMBL/GenBank/DDBJ whole genome shotgun (WGS) entry which is preliminary data.</text>
</comment>
<keyword evidence="3" id="KW-1185">Reference proteome</keyword>
<dbReference type="PANTHER" id="PTHR32046">
    <property type="entry name" value="G DOMAIN-CONTAINING PROTEIN"/>
    <property type="match status" value="1"/>
</dbReference>
<dbReference type="InterPro" id="IPR058519">
    <property type="entry name" value="DUF8206"/>
</dbReference>
<evidence type="ECO:0000313" key="3">
    <source>
        <dbReference type="Proteomes" id="UP000439903"/>
    </source>
</evidence>
<dbReference type="OrthoDB" id="8954335at2759"/>
<evidence type="ECO:0000259" key="1">
    <source>
        <dbReference type="Pfam" id="PF26633"/>
    </source>
</evidence>
<sequence>MLKDLYDDAQTISRHVLDETLSKINLTMRNFKIEEAKFRSILAKCLIDIRSGRSEVNSTIEYILDLHYNDDIYIFLDNDEYSIHGNLSPERIRFKELYEKSISSLSKFFIAELKVCTKIKGPNYPVIRHYINGKLANDSYYSEEEEINILLLDENYENEQIVKIESDDLNDSNEQLEKGASSTQGCKRFVFPLTDSNRVINLIDTPGIGDTRGVEQDAKNFEDILMHISYYPYLNGICILLKPDQSRMNLILKYCLYELLSHLHKSAKDNIFFCFTHSRGSNFRPGAISTLLRKELNSFKDISGVEIKFNKDTSFYFDNESFKFLAQIKKDVSFTEEEKEDFKRSWEKSVNELERLIEYVISRQPHKVKDTLSLNNSRKMVKLLLDILAIMQVRIADNIRVINKKQKEIRESNKTIEELREEMYVKKLEIDEEPLEFPRTICTSKKCTKEIQNDGKKQKIYSICCDNCHSKISTKTIGRICLLFSTAIGLNGKCKICGCSWISKKLSDTEQKKKWIEELQDIVDDIILEKELIIDIQNKFAQFLIQNAILHYNISFREYVDMLIDSEKKKFDDERIIVEKIKVFENMKEESLKIEGIINAAAKSSSFDNLKLITKLEEDLYALPIYGSYIKNAKLKEEYNQENRFRYAEKHYSLFNDNTSSKPKTSNLFAKILNKLNGNSILAKNHLNINKIISSYHQIQQ</sequence>
<name>A0A8H4A4K6_GIGMA</name>
<dbReference type="Proteomes" id="UP000439903">
    <property type="component" value="Unassembled WGS sequence"/>
</dbReference>
<gene>
    <name evidence="2" type="ORF">F8M41_005847</name>
</gene>
<dbReference type="AlphaFoldDB" id="A0A8H4A4K6"/>
<dbReference type="Pfam" id="PF26633">
    <property type="entry name" value="DUF8206"/>
    <property type="match status" value="1"/>
</dbReference>
<dbReference type="SUPFAM" id="SSF52540">
    <property type="entry name" value="P-loop containing nucleoside triphosphate hydrolases"/>
    <property type="match status" value="1"/>
</dbReference>
<dbReference type="EMBL" id="WTPW01001564">
    <property type="protein sequence ID" value="KAF0428486.1"/>
    <property type="molecule type" value="Genomic_DNA"/>
</dbReference>
<evidence type="ECO:0000313" key="2">
    <source>
        <dbReference type="EMBL" id="KAF0428486.1"/>
    </source>
</evidence>
<organism evidence="2 3">
    <name type="scientific">Gigaspora margarita</name>
    <dbReference type="NCBI Taxonomy" id="4874"/>
    <lineage>
        <taxon>Eukaryota</taxon>
        <taxon>Fungi</taxon>
        <taxon>Fungi incertae sedis</taxon>
        <taxon>Mucoromycota</taxon>
        <taxon>Glomeromycotina</taxon>
        <taxon>Glomeromycetes</taxon>
        <taxon>Diversisporales</taxon>
        <taxon>Gigasporaceae</taxon>
        <taxon>Gigaspora</taxon>
    </lineage>
</organism>
<feature type="domain" description="DUF8206" evidence="1">
    <location>
        <begin position="435"/>
        <end position="501"/>
    </location>
</feature>
<accession>A0A8H4A4K6</accession>
<protein>
    <submittedName>
        <fullName evidence="2">p-loop containing nucleoside triphosphate hydrolase</fullName>
    </submittedName>
</protein>
<reference evidence="2 3" key="1">
    <citation type="journal article" date="2019" name="Environ. Microbiol.">
        <title>At the nexus of three kingdoms: the genome of the mycorrhizal fungus Gigaspora margarita provides insights into plant, endobacterial and fungal interactions.</title>
        <authorList>
            <person name="Venice F."/>
            <person name="Ghignone S."/>
            <person name="Salvioli di Fossalunga A."/>
            <person name="Amselem J."/>
            <person name="Novero M."/>
            <person name="Xianan X."/>
            <person name="Sedzielewska Toro K."/>
            <person name="Morin E."/>
            <person name="Lipzen A."/>
            <person name="Grigoriev I.V."/>
            <person name="Henrissat B."/>
            <person name="Martin F.M."/>
            <person name="Bonfante P."/>
        </authorList>
    </citation>
    <scope>NUCLEOTIDE SEQUENCE [LARGE SCALE GENOMIC DNA]</scope>
    <source>
        <strain evidence="2 3">BEG34</strain>
    </source>
</reference>
<dbReference type="GO" id="GO:0016787">
    <property type="term" value="F:hydrolase activity"/>
    <property type="evidence" value="ECO:0007669"/>
    <property type="project" value="UniProtKB-KW"/>
</dbReference>
<dbReference type="Gene3D" id="3.40.50.300">
    <property type="entry name" value="P-loop containing nucleotide triphosphate hydrolases"/>
    <property type="match status" value="1"/>
</dbReference>